<dbReference type="AlphaFoldDB" id="A0A2A4B1C2"/>
<organism evidence="1 2">
    <name type="scientific">Sphingomonas spermidinifaciens</name>
    <dbReference type="NCBI Taxonomy" id="1141889"/>
    <lineage>
        <taxon>Bacteria</taxon>
        <taxon>Pseudomonadati</taxon>
        <taxon>Pseudomonadota</taxon>
        <taxon>Alphaproteobacteria</taxon>
        <taxon>Sphingomonadales</taxon>
        <taxon>Sphingomonadaceae</taxon>
        <taxon>Sphingomonas</taxon>
    </lineage>
</organism>
<name>A0A2A4B1C2_9SPHN</name>
<dbReference type="EMBL" id="NWMW01000003">
    <property type="protein sequence ID" value="PCD01765.1"/>
    <property type="molecule type" value="Genomic_DNA"/>
</dbReference>
<proteinExistence type="predicted"/>
<gene>
    <name evidence="1" type="ORF">COC42_16805</name>
</gene>
<evidence type="ECO:0000313" key="1">
    <source>
        <dbReference type="EMBL" id="PCD01765.1"/>
    </source>
</evidence>
<sequence length="144" mass="15334">MTRTLETLSAPLPHLQPGDPAARLILFGIRQMGAQGLDEATAANAFLTAFGVDFRRPLMLLRVLMHELSVSAARPIPIAPWCCPRMTAAEATLIEALRGFDANPGRSAYLIADLIGVRQADAAVCALAAVVSAFADLGLPIRRD</sequence>
<accession>A0A2A4B1C2</accession>
<dbReference type="InterPro" id="IPR046736">
    <property type="entry name" value="DUF6628"/>
</dbReference>
<dbReference type="OrthoDB" id="7410293at2"/>
<comment type="caution">
    <text evidence="1">The sequence shown here is derived from an EMBL/GenBank/DDBJ whole genome shotgun (WGS) entry which is preliminary data.</text>
</comment>
<keyword evidence="2" id="KW-1185">Reference proteome</keyword>
<reference evidence="1 2" key="1">
    <citation type="submission" date="2017-09" db="EMBL/GenBank/DDBJ databases">
        <title>Sphingomonas spermidinifaciens 9NM-10, whole genome shotgun sequence.</title>
        <authorList>
            <person name="Feng G."/>
            <person name="Zhu H."/>
        </authorList>
    </citation>
    <scope>NUCLEOTIDE SEQUENCE [LARGE SCALE GENOMIC DNA]</scope>
    <source>
        <strain evidence="1 2">9NM-10</strain>
    </source>
</reference>
<dbReference type="Pfam" id="PF20333">
    <property type="entry name" value="DUF6628"/>
    <property type="match status" value="1"/>
</dbReference>
<dbReference type="Proteomes" id="UP000218366">
    <property type="component" value="Unassembled WGS sequence"/>
</dbReference>
<protein>
    <submittedName>
        <fullName evidence="1">Uncharacterized protein</fullName>
    </submittedName>
</protein>
<evidence type="ECO:0000313" key="2">
    <source>
        <dbReference type="Proteomes" id="UP000218366"/>
    </source>
</evidence>
<dbReference type="RefSeq" id="WP_096344508.1">
    <property type="nucleotide sequence ID" value="NZ_NWMW01000003.1"/>
</dbReference>